<evidence type="ECO:0000256" key="9">
    <source>
        <dbReference type="ARBA" id="ARBA00022842"/>
    </source>
</evidence>
<dbReference type="PANTHER" id="PTHR30313">
    <property type="entry name" value="DNA PRIMASE"/>
    <property type="match status" value="1"/>
</dbReference>
<dbReference type="EC" id="2.7.7.101" evidence="12"/>
<comment type="cofactor">
    <cofactor evidence="13">
        <name>Zn(2+)</name>
        <dbReference type="ChEBI" id="CHEBI:29105"/>
    </cofactor>
    <text evidence="13">Binds 1 zinc ion per monomer.</text>
</comment>
<evidence type="ECO:0000256" key="8">
    <source>
        <dbReference type="ARBA" id="ARBA00022833"/>
    </source>
</evidence>
<dbReference type="InterPro" id="IPR037068">
    <property type="entry name" value="DNA_primase_core_N_sf"/>
</dbReference>
<dbReference type="InterPro" id="IPR030846">
    <property type="entry name" value="DnaG_bac"/>
</dbReference>
<accession>A0ABW4CF35</accession>
<evidence type="ECO:0000256" key="1">
    <source>
        <dbReference type="ARBA" id="ARBA00022478"/>
    </source>
</evidence>
<dbReference type="SUPFAM" id="SSF57783">
    <property type="entry name" value="Zinc beta-ribbon"/>
    <property type="match status" value="1"/>
</dbReference>
<feature type="region of interest" description="Disordered" evidence="14">
    <location>
        <begin position="427"/>
        <end position="497"/>
    </location>
</feature>
<dbReference type="PIRSF" id="PIRSF002811">
    <property type="entry name" value="DnaG"/>
    <property type="match status" value="1"/>
</dbReference>
<gene>
    <name evidence="12 16" type="primary">dnaG</name>
    <name evidence="16" type="ORF">ACFQ4P_00405</name>
</gene>
<dbReference type="RefSeq" id="WP_203625649.1">
    <property type="nucleotide sequence ID" value="NZ_BOLQ01000001.1"/>
</dbReference>
<keyword evidence="5 12" id="KW-0235">DNA replication</keyword>
<evidence type="ECO:0000256" key="13">
    <source>
        <dbReference type="PIRNR" id="PIRNR002811"/>
    </source>
</evidence>
<keyword evidence="2 12" id="KW-0639">Primosome</keyword>
<dbReference type="InterPro" id="IPR006171">
    <property type="entry name" value="TOPRIM_dom"/>
</dbReference>
<keyword evidence="7" id="KW-0863">Zinc-finger</keyword>
<evidence type="ECO:0000259" key="15">
    <source>
        <dbReference type="PROSITE" id="PS50880"/>
    </source>
</evidence>
<dbReference type="InterPro" id="IPR034151">
    <property type="entry name" value="TOPRIM_DnaG_bac"/>
</dbReference>
<dbReference type="PANTHER" id="PTHR30313:SF2">
    <property type="entry name" value="DNA PRIMASE"/>
    <property type="match status" value="1"/>
</dbReference>
<dbReference type="SUPFAM" id="SSF56731">
    <property type="entry name" value="DNA primase core"/>
    <property type="match status" value="1"/>
</dbReference>
<keyword evidence="8 13" id="KW-0862">Zinc</keyword>
<dbReference type="InterPro" id="IPR016136">
    <property type="entry name" value="DNA_helicase_N/primase_C"/>
</dbReference>
<evidence type="ECO:0000313" key="17">
    <source>
        <dbReference type="Proteomes" id="UP001597196"/>
    </source>
</evidence>
<evidence type="ECO:0000313" key="16">
    <source>
        <dbReference type="EMBL" id="MFD1428706.1"/>
    </source>
</evidence>
<dbReference type="InterPro" id="IPR013264">
    <property type="entry name" value="DNAG_N"/>
</dbReference>
<dbReference type="InterPro" id="IPR006295">
    <property type="entry name" value="DNA_primase_DnaG"/>
</dbReference>
<dbReference type="Gene3D" id="3.40.1360.10">
    <property type="match status" value="1"/>
</dbReference>
<comment type="subunit">
    <text evidence="12">Monomer. Interacts with DnaB.</text>
</comment>
<dbReference type="InterPro" id="IPR019475">
    <property type="entry name" value="DNA_primase_DnaB-bd"/>
</dbReference>
<dbReference type="Gene3D" id="3.90.580.10">
    <property type="entry name" value="Zinc finger, CHC2-type domain"/>
    <property type="match status" value="1"/>
</dbReference>
<dbReference type="InterPro" id="IPR050219">
    <property type="entry name" value="DnaG_primase"/>
</dbReference>
<dbReference type="Pfam" id="PF13155">
    <property type="entry name" value="Toprim_2"/>
    <property type="match status" value="1"/>
</dbReference>
<dbReference type="HAMAP" id="MF_00974">
    <property type="entry name" value="DNA_primase_DnaG"/>
    <property type="match status" value="1"/>
</dbReference>
<evidence type="ECO:0000256" key="3">
    <source>
        <dbReference type="ARBA" id="ARBA00022679"/>
    </source>
</evidence>
<keyword evidence="6 13" id="KW-0479">Metal-binding</keyword>
<comment type="caution">
    <text evidence="16">The sequence shown here is derived from an EMBL/GenBank/DDBJ whole genome shotgun (WGS) entry which is preliminary data.</text>
</comment>
<dbReference type="PROSITE" id="PS50880">
    <property type="entry name" value="TOPRIM"/>
    <property type="match status" value="1"/>
</dbReference>
<dbReference type="Gene3D" id="3.90.980.10">
    <property type="entry name" value="DNA primase, catalytic core, N-terminal domain"/>
    <property type="match status" value="1"/>
</dbReference>
<keyword evidence="11 12" id="KW-0804">Transcription</keyword>
<protein>
    <recommendedName>
        <fullName evidence="12 13">DNA primase</fullName>
        <ecNumber evidence="12">2.7.7.101</ecNumber>
    </recommendedName>
</protein>
<evidence type="ECO:0000256" key="2">
    <source>
        <dbReference type="ARBA" id="ARBA00022515"/>
    </source>
</evidence>
<keyword evidence="4 12" id="KW-0548">Nucleotidyltransferase</keyword>
<dbReference type="SMART" id="SM00400">
    <property type="entry name" value="ZnF_CHCC"/>
    <property type="match status" value="1"/>
</dbReference>
<comment type="similarity">
    <text evidence="12 13">Belongs to the DnaG primase family.</text>
</comment>
<proteinExistence type="inferred from homology"/>
<dbReference type="InterPro" id="IPR036977">
    <property type="entry name" value="DNA_primase_Znf_CHC2"/>
</dbReference>
<reference evidence="17" key="1">
    <citation type="journal article" date="2019" name="Int. J. Syst. Evol. Microbiol.">
        <title>The Global Catalogue of Microorganisms (GCM) 10K type strain sequencing project: providing services to taxonomists for standard genome sequencing and annotation.</title>
        <authorList>
            <consortium name="The Broad Institute Genomics Platform"/>
            <consortium name="The Broad Institute Genome Sequencing Center for Infectious Disease"/>
            <person name="Wu L."/>
            <person name="Ma J."/>
        </authorList>
    </citation>
    <scope>NUCLEOTIDE SEQUENCE [LARGE SCALE GENOMIC DNA]</scope>
    <source>
        <strain evidence="17">CCM 8980</strain>
    </source>
</reference>
<dbReference type="Pfam" id="PF01807">
    <property type="entry name" value="Zn_ribbon_DnaG"/>
    <property type="match status" value="1"/>
</dbReference>
<evidence type="ECO:0000256" key="11">
    <source>
        <dbReference type="ARBA" id="ARBA00023163"/>
    </source>
</evidence>
<dbReference type="EMBL" id="JBHTOC010000001">
    <property type="protein sequence ID" value="MFD1428706.1"/>
    <property type="molecule type" value="Genomic_DNA"/>
</dbReference>
<comment type="caution">
    <text evidence="12">Lacks conserved residue(s) required for the propagation of feature annotation.</text>
</comment>
<dbReference type="InterPro" id="IPR002694">
    <property type="entry name" value="Znf_CHC2"/>
</dbReference>
<feature type="domain" description="Toprim" evidence="15">
    <location>
        <begin position="262"/>
        <end position="344"/>
    </location>
</feature>
<keyword evidence="10 12" id="KW-0238">DNA-binding</keyword>
<keyword evidence="3 12" id="KW-0808">Transferase</keyword>
<evidence type="ECO:0000256" key="4">
    <source>
        <dbReference type="ARBA" id="ARBA00022695"/>
    </source>
</evidence>
<keyword evidence="1 12" id="KW-0240">DNA-directed RNA polymerase</keyword>
<evidence type="ECO:0000256" key="10">
    <source>
        <dbReference type="ARBA" id="ARBA00023125"/>
    </source>
</evidence>
<feature type="compositionally biased region" description="Gly residues" evidence="14">
    <location>
        <begin position="460"/>
        <end position="475"/>
    </location>
</feature>
<keyword evidence="9" id="KW-0460">Magnesium</keyword>
<dbReference type="SMART" id="SM00493">
    <property type="entry name" value="TOPRIM"/>
    <property type="match status" value="1"/>
</dbReference>
<dbReference type="Pfam" id="PF08275">
    <property type="entry name" value="DNAG_N"/>
    <property type="match status" value="1"/>
</dbReference>
<sequence length="643" mass="70418">MAAIPETKIDEVRNAVNIVDYIGQFVSLHKAGQNMFGLCPFQDEKTPSFSVNESKQIFHCFSCGRGGNVFKFVMEYDHLAFPQAVAKVADYAGIELGVDLDANRPVEDPAKVAQKALLKQTQDFYHHILVNAESGSEALAYLHKRGLEDATIEHFNIGFAPVDGTLLRSFVTAHGFDYDLQRKSGMFAENQDGTLHDRFIDRVMFPLTDINGDVIGFSGRMLHKPSNGRTIGKYVNSPETDLFAKREVLFNLGPAKNDFKQSPPILFEGFMDVIAAYQAGVTTGIASMGTSLTEEQVGIIAHQSREMVLCYDGDEPGQHATGRALELIERHSRLKVSVVVLPDGQDPDEFIQSRGKEAFQQQMTQTITPLGFRLHALATGKQLTTDQEKLDYIHDALALVAREPDPVAQSVYLSQVAKLTGVNEADLKTSMPASTPVTPGLPATGDEFGPEPPADEEDPGPGGFGGWSGGSGGNFGSSSFGNGNFGSNGSGHTAPQVMRPHYDRFEKAERLLLVLSWRDPEIATRLHQTDFVFPDAPYQTLFDAWLNFAHENEDGAIAGFLDQVPEDLMATATDLAMMTPPESTDEEVDGLIAQIGEKSIRDRLAALKVEMTQAQQLGDKQTSLTLSQQYIELMRTLKARPSV</sequence>
<evidence type="ECO:0000256" key="12">
    <source>
        <dbReference type="HAMAP-Rule" id="MF_00974"/>
    </source>
</evidence>
<dbReference type="Gene3D" id="1.10.860.10">
    <property type="entry name" value="DNAb Helicase, Chain A"/>
    <property type="match status" value="1"/>
</dbReference>
<keyword evidence="17" id="KW-1185">Reference proteome</keyword>
<dbReference type="NCBIfam" id="TIGR01391">
    <property type="entry name" value="dnaG"/>
    <property type="match status" value="1"/>
</dbReference>
<comment type="catalytic activity">
    <reaction evidence="12">
        <text>ssDNA + n NTP = ssDNA/pppN(pN)n-1 hybrid + (n-1) diphosphate.</text>
        <dbReference type="EC" id="2.7.7.101"/>
    </reaction>
</comment>
<dbReference type="Proteomes" id="UP001597196">
    <property type="component" value="Unassembled WGS sequence"/>
</dbReference>
<evidence type="ECO:0000256" key="6">
    <source>
        <dbReference type="ARBA" id="ARBA00022723"/>
    </source>
</evidence>
<evidence type="ECO:0000256" key="14">
    <source>
        <dbReference type="SAM" id="MobiDB-lite"/>
    </source>
</evidence>
<name>A0ABW4CF35_9LACO</name>
<dbReference type="CDD" id="cd03364">
    <property type="entry name" value="TOPRIM_DnaG_primases"/>
    <property type="match status" value="1"/>
</dbReference>
<dbReference type="Pfam" id="PF10410">
    <property type="entry name" value="DnaB_bind"/>
    <property type="match status" value="1"/>
</dbReference>
<evidence type="ECO:0000256" key="5">
    <source>
        <dbReference type="ARBA" id="ARBA00022705"/>
    </source>
</evidence>
<organism evidence="16 17">
    <name type="scientific">Lacticaseibacillus mingshuiensis</name>
    <dbReference type="NCBI Taxonomy" id="2799574"/>
    <lineage>
        <taxon>Bacteria</taxon>
        <taxon>Bacillati</taxon>
        <taxon>Bacillota</taxon>
        <taxon>Bacilli</taxon>
        <taxon>Lactobacillales</taxon>
        <taxon>Lactobacillaceae</taxon>
        <taxon>Lacticaseibacillus</taxon>
    </lineage>
</organism>
<comment type="function">
    <text evidence="12 13">RNA polymerase that catalyzes the synthesis of short RNA molecules used as primers for DNA polymerase during DNA replication.</text>
</comment>
<evidence type="ECO:0000256" key="7">
    <source>
        <dbReference type="ARBA" id="ARBA00022771"/>
    </source>
</evidence>